<reference evidence="2" key="1">
    <citation type="submission" date="2023-07" db="EMBL/GenBank/DDBJ databases">
        <title>draft genome sequence of fig (Ficus carica).</title>
        <authorList>
            <person name="Takahashi T."/>
            <person name="Nishimura K."/>
        </authorList>
    </citation>
    <scope>NUCLEOTIDE SEQUENCE</scope>
</reference>
<evidence type="ECO:0000256" key="1">
    <source>
        <dbReference type="SAM" id="SignalP"/>
    </source>
</evidence>
<gene>
    <name evidence="2" type="ORF">TIFTF001_031640</name>
</gene>
<protein>
    <submittedName>
        <fullName evidence="2">Uncharacterized protein</fullName>
    </submittedName>
</protein>
<organism evidence="2 3">
    <name type="scientific">Ficus carica</name>
    <name type="common">Common fig</name>
    <dbReference type="NCBI Taxonomy" id="3494"/>
    <lineage>
        <taxon>Eukaryota</taxon>
        <taxon>Viridiplantae</taxon>
        <taxon>Streptophyta</taxon>
        <taxon>Embryophyta</taxon>
        <taxon>Tracheophyta</taxon>
        <taxon>Spermatophyta</taxon>
        <taxon>Magnoliopsida</taxon>
        <taxon>eudicotyledons</taxon>
        <taxon>Gunneridae</taxon>
        <taxon>Pentapetalae</taxon>
        <taxon>rosids</taxon>
        <taxon>fabids</taxon>
        <taxon>Rosales</taxon>
        <taxon>Moraceae</taxon>
        <taxon>Ficeae</taxon>
        <taxon>Ficus</taxon>
    </lineage>
</organism>
<evidence type="ECO:0000313" key="2">
    <source>
        <dbReference type="EMBL" id="GMN62578.1"/>
    </source>
</evidence>
<comment type="caution">
    <text evidence="2">The sequence shown here is derived from an EMBL/GenBank/DDBJ whole genome shotgun (WGS) entry which is preliminary data.</text>
</comment>
<keyword evidence="1" id="KW-0732">Signal</keyword>
<dbReference type="AlphaFoldDB" id="A0AA88DVW0"/>
<evidence type="ECO:0000313" key="3">
    <source>
        <dbReference type="Proteomes" id="UP001187192"/>
    </source>
</evidence>
<feature type="chain" id="PRO_5041731715" evidence="1">
    <location>
        <begin position="18"/>
        <end position="171"/>
    </location>
</feature>
<dbReference type="Proteomes" id="UP001187192">
    <property type="component" value="Unassembled WGS sequence"/>
</dbReference>
<feature type="signal peptide" evidence="1">
    <location>
        <begin position="1"/>
        <end position="17"/>
    </location>
</feature>
<dbReference type="EMBL" id="BTGU01000131">
    <property type="protein sequence ID" value="GMN62578.1"/>
    <property type="molecule type" value="Genomic_DNA"/>
</dbReference>
<sequence length="171" mass="18953">MLPNLGVIVFVIRFVRGVSRTLRARSSNPGVEVVTLCSCKEKRCSIYVSNVLIFSDIMLRIMSSTFIVPGGMGPSGGGGKSGVEQRVKRLERNTYDYKYNIILVLNSTLHTEESTSISNLLLDLPQTNTQAGKQFQAKVKRALFLSSHSDNEPDQLPLKGVSMKYDLPKEN</sequence>
<keyword evidence="3" id="KW-1185">Reference proteome</keyword>
<name>A0AA88DVW0_FICCA</name>
<proteinExistence type="predicted"/>
<accession>A0AA88DVW0</accession>